<dbReference type="InterPro" id="IPR006674">
    <property type="entry name" value="HD_domain"/>
</dbReference>
<dbReference type="SUPFAM" id="SSF109604">
    <property type="entry name" value="HD-domain/PDEase-like"/>
    <property type="match status" value="1"/>
</dbReference>
<evidence type="ECO:0000313" key="2">
    <source>
        <dbReference type="EMBL" id="GIF98123.1"/>
    </source>
</evidence>
<keyword evidence="3" id="KW-1185">Reference proteome</keyword>
<dbReference type="Pfam" id="PF01966">
    <property type="entry name" value="HD"/>
    <property type="match status" value="1"/>
</dbReference>
<dbReference type="InterPro" id="IPR003607">
    <property type="entry name" value="HD/PDEase_dom"/>
</dbReference>
<name>A0A8J3KFU5_9ACTN</name>
<dbReference type="EMBL" id="BONH01000012">
    <property type="protein sequence ID" value="GIF98123.1"/>
    <property type="molecule type" value="Genomic_DNA"/>
</dbReference>
<feature type="domain" description="HD" evidence="1">
    <location>
        <begin position="48"/>
        <end position="160"/>
    </location>
</feature>
<dbReference type="SMART" id="SM00471">
    <property type="entry name" value="HDc"/>
    <property type="match status" value="1"/>
</dbReference>
<comment type="caution">
    <text evidence="2">The sequence shown here is derived from an EMBL/GenBank/DDBJ whole genome shotgun (WGS) entry which is preliminary data.</text>
</comment>
<evidence type="ECO:0000313" key="3">
    <source>
        <dbReference type="Proteomes" id="UP000659904"/>
    </source>
</evidence>
<dbReference type="PROSITE" id="PS51831">
    <property type="entry name" value="HD"/>
    <property type="match status" value="1"/>
</dbReference>
<dbReference type="Proteomes" id="UP000659904">
    <property type="component" value="Unassembled WGS sequence"/>
</dbReference>
<accession>A0A8J3KFU5</accession>
<gene>
    <name evidence="2" type="ORF">Cci01nite_32170</name>
</gene>
<protein>
    <submittedName>
        <fullName evidence="2">Cyanamide hydratase</fullName>
    </submittedName>
</protein>
<dbReference type="AlphaFoldDB" id="A0A8J3KFU5"/>
<reference evidence="2 3" key="1">
    <citation type="submission" date="2021-01" db="EMBL/GenBank/DDBJ databases">
        <title>Whole genome shotgun sequence of Catellatospora citrea NBRC 14495.</title>
        <authorList>
            <person name="Komaki H."/>
            <person name="Tamura T."/>
        </authorList>
    </citation>
    <scope>NUCLEOTIDE SEQUENCE [LARGE SCALE GENOMIC DNA]</scope>
    <source>
        <strain evidence="2 3">NBRC 14495</strain>
    </source>
</reference>
<dbReference type="CDD" id="cd00077">
    <property type="entry name" value="HDc"/>
    <property type="match status" value="1"/>
</dbReference>
<organism evidence="2 3">
    <name type="scientific">Catellatospora citrea</name>
    <dbReference type="NCBI Taxonomy" id="53366"/>
    <lineage>
        <taxon>Bacteria</taxon>
        <taxon>Bacillati</taxon>
        <taxon>Actinomycetota</taxon>
        <taxon>Actinomycetes</taxon>
        <taxon>Micromonosporales</taxon>
        <taxon>Micromonosporaceae</taxon>
        <taxon>Catellatospora</taxon>
    </lineage>
</organism>
<dbReference type="Gene3D" id="1.10.3210.10">
    <property type="entry name" value="Hypothetical protein af1432"/>
    <property type="match status" value="1"/>
</dbReference>
<dbReference type="PANTHER" id="PTHR35569">
    <property type="entry name" value="CYANAMIDE HYDRATASE DDI2-RELATED"/>
    <property type="match status" value="1"/>
</dbReference>
<evidence type="ECO:0000259" key="1">
    <source>
        <dbReference type="PROSITE" id="PS51831"/>
    </source>
</evidence>
<dbReference type="PANTHER" id="PTHR35569:SF1">
    <property type="entry name" value="CYANAMIDE HYDRATASE DDI2-RELATED"/>
    <property type="match status" value="1"/>
</dbReference>
<sequence>MAIPPLVPGGENIDSEGMTITSRCSRIPDTRLAVAATDLLVASSTATLVNHCLRTYHFGLALADRDSLAPDPELLYIGAALHDLGFTQRYDGPAPFEEIGADAAHELLLAQGADPARADLVAEAIRLHVYAQTAQDPRPEVALLSIGAAVDVFGLRLDLIAPALTRQIIEEHPRLGFTAAITAIVADQSARKPDSALARLDRSGGARLLAAAPFAE</sequence>
<proteinExistence type="predicted"/>